<comment type="caution">
    <text evidence="2">The sequence shown here is derived from an EMBL/GenBank/DDBJ whole genome shotgun (WGS) entry which is preliminary data.</text>
</comment>
<name>X6LBU2_RETFI</name>
<feature type="transmembrane region" description="Helical" evidence="1">
    <location>
        <begin position="18"/>
        <end position="36"/>
    </location>
</feature>
<reference evidence="2 3" key="1">
    <citation type="journal article" date="2013" name="Curr. Biol.">
        <title>The Genome of the Foraminiferan Reticulomyxa filosa.</title>
        <authorList>
            <person name="Glockner G."/>
            <person name="Hulsmann N."/>
            <person name="Schleicher M."/>
            <person name="Noegel A.A."/>
            <person name="Eichinger L."/>
            <person name="Gallinger C."/>
            <person name="Pawlowski J."/>
            <person name="Sierra R."/>
            <person name="Euteneuer U."/>
            <person name="Pillet L."/>
            <person name="Moustafa A."/>
            <person name="Platzer M."/>
            <person name="Groth M."/>
            <person name="Szafranski K."/>
            <person name="Schliwa M."/>
        </authorList>
    </citation>
    <scope>NUCLEOTIDE SEQUENCE [LARGE SCALE GENOMIC DNA]</scope>
</reference>
<protein>
    <submittedName>
        <fullName evidence="2">Uncharacterized protein</fullName>
    </submittedName>
</protein>
<dbReference type="Proteomes" id="UP000023152">
    <property type="component" value="Unassembled WGS sequence"/>
</dbReference>
<sequence length="91" mass="10955">SQKKKICPFFKKYFSLKFILFLLMKTKIMSMFFKFFKISSTNLKKKKYLLFGFQCYNIDKTRPLIAEGIEIDKHKDTIFVFFIDEEKLGSI</sequence>
<keyword evidence="3" id="KW-1185">Reference proteome</keyword>
<evidence type="ECO:0000313" key="3">
    <source>
        <dbReference type="Proteomes" id="UP000023152"/>
    </source>
</evidence>
<keyword evidence="1" id="KW-1133">Transmembrane helix</keyword>
<dbReference type="AlphaFoldDB" id="X6LBU2"/>
<feature type="non-terminal residue" evidence="2">
    <location>
        <position position="91"/>
    </location>
</feature>
<proteinExistence type="predicted"/>
<feature type="non-terminal residue" evidence="2">
    <location>
        <position position="1"/>
    </location>
</feature>
<keyword evidence="1" id="KW-0472">Membrane</keyword>
<gene>
    <name evidence="2" type="ORF">RFI_38007</name>
</gene>
<evidence type="ECO:0000256" key="1">
    <source>
        <dbReference type="SAM" id="Phobius"/>
    </source>
</evidence>
<dbReference type="EMBL" id="ASPP01043834">
    <property type="protein sequence ID" value="ETN99467.1"/>
    <property type="molecule type" value="Genomic_DNA"/>
</dbReference>
<organism evidence="2 3">
    <name type="scientific">Reticulomyxa filosa</name>
    <dbReference type="NCBI Taxonomy" id="46433"/>
    <lineage>
        <taxon>Eukaryota</taxon>
        <taxon>Sar</taxon>
        <taxon>Rhizaria</taxon>
        <taxon>Retaria</taxon>
        <taxon>Foraminifera</taxon>
        <taxon>Monothalamids</taxon>
        <taxon>Reticulomyxidae</taxon>
        <taxon>Reticulomyxa</taxon>
    </lineage>
</organism>
<accession>X6LBU2</accession>
<keyword evidence="1" id="KW-0812">Transmembrane</keyword>
<evidence type="ECO:0000313" key="2">
    <source>
        <dbReference type="EMBL" id="ETN99467.1"/>
    </source>
</evidence>